<feature type="compositionally biased region" description="Pro residues" evidence="1">
    <location>
        <begin position="1"/>
        <end position="11"/>
    </location>
</feature>
<evidence type="ECO:0000313" key="3">
    <source>
        <dbReference type="Proteomes" id="UP000298030"/>
    </source>
</evidence>
<protein>
    <submittedName>
        <fullName evidence="2">Uncharacterized protein</fullName>
    </submittedName>
</protein>
<evidence type="ECO:0000313" key="2">
    <source>
        <dbReference type="EMBL" id="TEB09665.1"/>
    </source>
</evidence>
<comment type="caution">
    <text evidence="2">The sequence shown here is derived from an EMBL/GenBank/DDBJ whole genome shotgun (WGS) entry which is preliminary data.</text>
</comment>
<dbReference type="AlphaFoldDB" id="A0A4Y7RL21"/>
<feature type="region of interest" description="Disordered" evidence="1">
    <location>
        <begin position="61"/>
        <end position="112"/>
    </location>
</feature>
<proteinExistence type="predicted"/>
<reference evidence="2 3" key="1">
    <citation type="journal article" date="2019" name="Nat. Ecol. Evol.">
        <title>Megaphylogeny resolves global patterns of mushroom evolution.</title>
        <authorList>
            <person name="Varga T."/>
            <person name="Krizsan K."/>
            <person name="Foldi C."/>
            <person name="Dima B."/>
            <person name="Sanchez-Garcia M."/>
            <person name="Sanchez-Ramirez S."/>
            <person name="Szollosi G.J."/>
            <person name="Szarkandi J.G."/>
            <person name="Papp V."/>
            <person name="Albert L."/>
            <person name="Andreopoulos W."/>
            <person name="Angelini C."/>
            <person name="Antonin V."/>
            <person name="Barry K.W."/>
            <person name="Bougher N.L."/>
            <person name="Buchanan P."/>
            <person name="Buyck B."/>
            <person name="Bense V."/>
            <person name="Catcheside P."/>
            <person name="Chovatia M."/>
            <person name="Cooper J."/>
            <person name="Damon W."/>
            <person name="Desjardin D."/>
            <person name="Finy P."/>
            <person name="Geml J."/>
            <person name="Haridas S."/>
            <person name="Hughes K."/>
            <person name="Justo A."/>
            <person name="Karasinski D."/>
            <person name="Kautmanova I."/>
            <person name="Kiss B."/>
            <person name="Kocsube S."/>
            <person name="Kotiranta H."/>
            <person name="LaButti K.M."/>
            <person name="Lechner B.E."/>
            <person name="Liimatainen K."/>
            <person name="Lipzen A."/>
            <person name="Lukacs Z."/>
            <person name="Mihaltcheva S."/>
            <person name="Morgado L.N."/>
            <person name="Niskanen T."/>
            <person name="Noordeloos M.E."/>
            <person name="Ohm R.A."/>
            <person name="Ortiz-Santana B."/>
            <person name="Ovrebo C."/>
            <person name="Racz N."/>
            <person name="Riley R."/>
            <person name="Savchenko A."/>
            <person name="Shiryaev A."/>
            <person name="Soop K."/>
            <person name="Spirin V."/>
            <person name="Szebenyi C."/>
            <person name="Tomsovsky M."/>
            <person name="Tulloss R.E."/>
            <person name="Uehling J."/>
            <person name="Grigoriev I.V."/>
            <person name="Vagvolgyi C."/>
            <person name="Papp T."/>
            <person name="Martin F.M."/>
            <person name="Miettinen O."/>
            <person name="Hibbett D.S."/>
            <person name="Nagy L.G."/>
        </authorList>
    </citation>
    <scope>NUCLEOTIDE SEQUENCE [LARGE SCALE GENOMIC DNA]</scope>
    <source>
        <strain evidence="2 3">FP101781</strain>
    </source>
</reference>
<organism evidence="2 3">
    <name type="scientific">Coprinellus micaceus</name>
    <name type="common">Glistening ink-cap mushroom</name>
    <name type="synonym">Coprinus micaceus</name>
    <dbReference type="NCBI Taxonomy" id="71717"/>
    <lineage>
        <taxon>Eukaryota</taxon>
        <taxon>Fungi</taxon>
        <taxon>Dikarya</taxon>
        <taxon>Basidiomycota</taxon>
        <taxon>Agaricomycotina</taxon>
        <taxon>Agaricomycetes</taxon>
        <taxon>Agaricomycetidae</taxon>
        <taxon>Agaricales</taxon>
        <taxon>Agaricineae</taxon>
        <taxon>Psathyrellaceae</taxon>
        <taxon>Coprinellus</taxon>
    </lineage>
</organism>
<dbReference type="Proteomes" id="UP000298030">
    <property type="component" value="Unassembled WGS sequence"/>
</dbReference>
<feature type="region of interest" description="Disordered" evidence="1">
    <location>
        <begin position="1"/>
        <end position="34"/>
    </location>
</feature>
<feature type="compositionally biased region" description="Polar residues" evidence="1">
    <location>
        <begin position="153"/>
        <end position="164"/>
    </location>
</feature>
<keyword evidence="3" id="KW-1185">Reference proteome</keyword>
<feature type="region of interest" description="Disordered" evidence="1">
    <location>
        <begin position="137"/>
        <end position="178"/>
    </location>
</feature>
<accession>A0A4Y7RL21</accession>
<sequence>MPTEPTSPAPPGRLNRHGRLRRALFGSAPPPKSISEAIASAIPTLVSSVLEDLAQAPLRSQRFFPSAAPENVDNSSTQQGPEHPPIEASGTPLPIAHHPAVDEPPGCSPTSECNELMQEGRALDVTPAALDASTFEAPMRVPRSEAQRCGRVQSASTSSGTAQRTVEAHQAGDQFFLQ</sequence>
<gene>
    <name evidence="2" type="ORF">FA13DRAFT_1059738</name>
</gene>
<evidence type="ECO:0000256" key="1">
    <source>
        <dbReference type="SAM" id="MobiDB-lite"/>
    </source>
</evidence>
<name>A0A4Y7RL21_COPMI</name>
<dbReference type="EMBL" id="QPFP01000495">
    <property type="protein sequence ID" value="TEB09665.1"/>
    <property type="molecule type" value="Genomic_DNA"/>
</dbReference>